<protein>
    <submittedName>
        <fullName evidence="1">Uncharacterized protein</fullName>
    </submittedName>
</protein>
<comment type="caution">
    <text evidence="1">The sequence shown here is derived from an EMBL/GenBank/DDBJ whole genome shotgun (WGS) entry which is preliminary data.</text>
</comment>
<dbReference type="Proteomes" id="UP000431684">
    <property type="component" value="Unassembled WGS sequence"/>
</dbReference>
<dbReference type="EMBL" id="WNWM01000002">
    <property type="protein sequence ID" value="MUI12640.1"/>
    <property type="molecule type" value="Genomic_DNA"/>
</dbReference>
<keyword evidence="2" id="KW-1185">Reference proteome</keyword>
<reference evidence="1 2" key="1">
    <citation type="submission" date="2019-11" db="EMBL/GenBank/DDBJ databases">
        <title>Draft Genome Sequences of Six Type Strains of the Genus Massilia.</title>
        <authorList>
            <person name="Miess H."/>
            <person name="Frediansyah A."/>
            <person name="Goeker M."/>
            <person name="Gross H."/>
        </authorList>
    </citation>
    <scope>NUCLEOTIDE SEQUENCE [LARGE SCALE GENOMIC DNA]</scope>
    <source>
        <strain evidence="1 2">DSM 17513</strain>
    </source>
</reference>
<dbReference type="AlphaFoldDB" id="A0A6I3XDM4"/>
<name>A0A6I3XDM4_9BURK</name>
<gene>
    <name evidence="1" type="ORF">GJV26_09170</name>
</gene>
<organism evidence="1 2">
    <name type="scientific">Pseudoduganella dura</name>
    <dbReference type="NCBI Taxonomy" id="321982"/>
    <lineage>
        <taxon>Bacteria</taxon>
        <taxon>Pseudomonadati</taxon>
        <taxon>Pseudomonadota</taxon>
        <taxon>Betaproteobacteria</taxon>
        <taxon>Burkholderiales</taxon>
        <taxon>Oxalobacteraceae</taxon>
        <taxon>Telluria group</taxon>
        <taxon>Pseudoduganella</taxon>
    </lineage>
</organism>
<evidence type="ECO:0000313" key="2">
    <source>
        <dbReference type="Proteomes" id="UP000431684"/>
    </source>
</evidence>
<dbReference type="OrthoDB" id="7063911at2"/>
<dbReference type="RefSeq" id="WP_155708559.1">
    <property type="nucleotide sequence ID" value="NZ_WNWM01000002.1"/>
</dbReference>
<evidence type="ECO:0000313" key="1">
    <source>
        <dbReference type="EMBL" id="MUI12640.1"/>
    </source>
</evidence>
<sequence length="161" mass="18635">MKILTEIAVAFSSRTVPANVVPSTHAATFEYDEASYFIGRNWQSITYEEWHIHSDSIYAFTPLAFCYFLPSILSAVVKENNSDLLVVAALINMLDRSPDVDLWDDFFTDRWTLLTVAECRVVQLWILWLAEQQEYDDDTLTRAYETLEMLVLRCSDDRSCD</sequence>
<accession>A0A6I3XDM4</accession>
<proteinExistence type="predicted"/>